<accession>A0A368VZF5</accession>
<dbReference type="InterPro" id="IPR009057">
    <property type="entry name" value="Homeodomain-like_sf"/>
</dbReference>
<feature type="domain" description="HTH araC/xylS-type" evidence="4">
    <location>
        <begin position="221"/>
        <end position="322"/>
    </location>
</feature>
<dbReference type="PROSITE" id="PS01124">
    <property type="entry name" value="HTH_ARAC_FAMILY_2"/>
    <property type="match status" value="1"/>
</dbReference>
<keyword evidence="6" id="KW-1185">Reference proteome</keyword>
<gene>
    <name evidence="5" type="ORF">DFQ14_10232</name>
</gene>
<dbReference type="InterPro" id="IPR035418">
    <property type="entry name" value="AraC-bd_2"/>
</dbReference>
<dbReference type="EMBL" id="QPJC01000002">
    <property type="protein sequence ID" value="RCW45731.1"/>
    <property type="molecule type" value="Genomic_DNA"/>
</dbReference>
<dbReference type="PANTHER" id="PTHR46796">
    <property type="entry name" value="HTH-TYPE TRANSCRIPTIONAL ACTIVATOR RHAS-RELATED"/>
    <property type="match status" value="1"/>
</dbReference>
<keyword evidence="1" id="KW-0805">Transcription regulation</keyword>
<dbReference type="Gene3D" id="1.10.10.60">
    <property type="entry name" value="Homeodomain-like"/>
    <property type="match status" value="1"/>
</dbReference>
<reference evidence="5 6" key="1">
    <citation type="submission" date="2018-07" db="EMBL/GenBank/DDBJ databases">
        <title>Genomic Encyclopedia of Type Strains, Phase III (KMG-III): the genomes of soil and plant-associated and newly described type strains.</title>
        <authorList>
            <person name="Whitman W."/>
        </authorList>
    </citation>
    <scope>NUCLEOTIDE SEQUENCE [LARGE SCALE GENOMIC DNA]</scope>
    <source>
        <strain evidence="5 6">CECT 8575</strain>
    </source>
</reference>
<dbReference type="GO" id="GO:0043565">
    <property type="term" value="F:sequence-specific DNA binding"/>
    <property type="evidence" value="ECO:0007669"/>
    <property type="project" value="InterPro"/>
</dbReference>
<evidence type="ECO:0000256" key="2">
    <source>
        <dbReference type="ARBA" id="ARBA00023125"/>
    </source>
</evidence>
<dbReference type="OrthoDB" id="9799345at2"/>
<dbReference type="InterPro" id="IPR018060">
    <property type="entry name" value="HTH_AraC"/>
</dbReference>
<dbReference type="Pfam" id="PF14525">
    <property type="entry name" value="AraC_binding_2"/>
    <property type="match status" value="1"/>
</dbReference>
<sequence>MTLPVDELLTSGLVSRDRGPEVAFDSWKTVVQRSVLRFDFDCDHPRAFRGAVSRRSLAGVDFVSMESEKHGAYRGPETISSSDMGYYVMSLQMSGEFRMLQDGRTAVLRPGLFAIYDSSKPVTLVSSDDYKSVCIKFPKESIGARREDCLAGITATAFDCGVGLSSAVWAMVLSLNRSLGSLGHSGPLAVRNMMELVTAMLRTELGQNELDEAEPREALLRRIREYIDARLSDPDLSPHTVAAAHYISPRYLHSLFAGTDFTVSAWIRARRIELCRRDLADPRMVDVPAVAIAARWGFKGASHFGQVFKRETGSTPAEFRRQAMAQLHESRGCSS</sequence>
<keyword evidence="3" id="KW-0804">Transcription</keyword>
<evidence type="ECO:0000313" key="6">
    <source>
        <dbReference type="Proteomes" id="UP000253495"/>
    </source>
</evidence>
<dbReference type="InterPro" id="IPR050204">
    <property type="entry name" value="AraC_XylS_family_regulators"/>
</dbReference>
<protein>
    <submittedName>
        <fullName evidence="5">AraC family transcriptional regulator</fullName>
    </submittedName>
</protein>
<keyword evidence="2" id="KW-0238">DNA-binding</keyword>
<proteinExistence type="predicted"/>
<dbReference type="PANTHER" id="PTHR46796:SF6">
    <property type="entry name" value="ARAC SUBFAMILY"/>
    <property type="match status" value="1"/>
</dbReference>
<evidence type="ECO:0000313" key="5">
    <source>
        <dbReference type="EMBL" id="RCW45731.1"/>
    </source>
</evidence>
<dbReference type="SMART" id="SM00342">
    <property type="entry name" value="HTH_ARAC"/>
    <property type="match status" value="1"/>
</dbReference>
<dbReference type="GO" id="GO:0003700">
    <property type="term" value="F:DNA-binding transcription factor activity"/>
    <property type="evidence" value="ECO:0007669"/>
    <property type="project" value="InterPro"/>
</dbReference>
<dbReference type="SUPFAM" id="SSF46689">
    <property type="entry name" value="Homeodomain-like"/>
    <property type="match status" value="1"/>
</dbReference>
<evidence type="ECO:0000259" key="4">
    <source>
        <dbReference type="PROSITE" id="PS01124"/>
    </source>
</evidence>
<evidence type="ECO:0000256" key="3">
    <source>
        <dbReference type="ARBA" id="ARBA00023163"/>
    </source>
</evidence>
<comment type="caution">
    <text evidence="5">The sequence shown here is derived from an EMBL/GenBank/DDBJ whole genome shotgun (WGS) entry which is preliminary data.</text>
</comment>
<organism evidence="5 6">
    <name type="scientific">Halopolyspora algeriensis</name>
    <dbReference type="NCBI Taxonomy" id="1500506"/>
    <lineage>
        <taxon>Bacteria</taxon>
        <taxon>Bacillati</taxon>
        <taxon>Actinomycetota</taxon>
        <taxon>Actinomycetes</taxon>
        <taxon>Actinomycetes incertae sedis</taxon>
        <taxon>Halopolyspora</taxon>
    </lineage>
</organism>
<dbReference type="AlphaFoldDB" id="A0A368VZF5"/>
<dbReference type="Proteomes" id="UP000253495">
    <property type="component" value="Unassembled WGS sequence"/>
</dbReference>
<evidence type="ECO:0000256" key="1">
    <source>
        <dbReference type="ARBA" id="ARBA00023015"/>
    </source>
</evidence>
<name>A0A368VZF5_9ACTN</name>
<dbReference type="Pfam" id="PF12833">
    <property type="entry name" value="HTH_18"/>
    <property type="match status" value="1"/>
</dbReference>
<dbReference type="RefSeq" id="WP_114451619.1">
    <property type="nucleotide sequence ID" value="NZ_QPJC01000002.1"/>
</dbReference>